<dbReference type="InterPro" id="IPR003593">
    <property type="entry name" value="AAA+_ATPase"/>
</dbReference>
<dbReference type="PANTHER" id="PTHR30258">
    <property type="entry name" value="TYPE II SECRETION SYSTEM PROTEIN GSPE-RELATED"/>
    <property type="match status" value="1"/>
</dbReference>
<evidence type="ECO:0000259" key="4">
    <source>
        <dbReference type="PROSITE" id="PS00662"/>
    </source>
</evidence>
<evidence type="ECO:0000256" key="2">
    <source>
        <dbReference type="ARBA" id="ARBA00022741"/>
    </source>
</evidence>
<dbReference type="InterPro" id="IPR027417">
    <property type="entry name" value="P-loop_NTPase"/>
</dbReference>
<dbReference type="RefSeq" id="WP_144158461.1">
    <property type="nucleotide sequence ID" value="NZ_CAUPKR010000001.1"/>
</dbReference>
<accession>A0ABS6GMF6</accession>
<feature type="domain" description="Bacterial type II secretion system protein E" evidence="4">
    <location>
        <begin position="204"/>
        <end position="218"/>
    </location>
</feature>
<evidence type="ECO:0000313" key="6">
    <source>
        <dbReference type="Proteomes" id="UP000812672"/>
    </source>
</evidence>
<dbReference type="InterPro" id="IPR001482">
    <property type="entry name" value="T2SS/T4SS_dom"/>
</dbReference>
<dbReference type="Gene3D" id="3.40.50.300">
    <property type="entry name" value="P-loop containing nucleotide triphosphate hydrolases"/>
    <property type="match status" value="1"/>
</dbReference>
<dbReference type="SUPFAM" id="SSF52540">
    <property type="entry name" value="P-loop containing nucleoside triphosphate hydrolases"/>
    <property type="match status" value="1"/>
</dbReference>
<evidence type="ECO:0000256" key="1">
    <source>
        <dbReference type="ARBA" id="ARBA00006611"/>
    </source>
</evidence>
<dbReference type="NCBIfam" id="NF041000">
    <property type="entry name" value="ATPase_ComGA"/>
    <property type="match status" value="1"/>
</dbReference>
<dbReference type="InterPro" id="IPR047667">
    <property type="entry name" value="ATPase_ComGA"/>
</dbReference>
<comment type="caution">
    <text evidence="5">The sequence shown here is derived from an EMBL/GenBank/DDBJ whole genome shotgun (WGS) entry which is preliminary data.</text>
</comment>
<keyword evidence="2" id="KW-0547">Nucleotide-binding</keyword>
<dbReference type="PROSITE" id="PS00662">
    <property type="entry name" value="T2SP_E"/>
    <property type="match status" value="1"/>
</dbReference>
<keyword evidence="3" id="KW-0067">ATP-binding</keyword>
<keyword evidence="6" id="KW-1185">Reference proteome</keyword>
<dbReference type="Pfam" id="PF00437">
    <property type="entry name" value="T2SSE"/>
    <property type="match status" value="1"/>
</dbReference>
<gene>
    <name evidence="5" type="primary">tadA</name>
    <name evidence="5" type="ORF">KQ486_01265</name>
</gene>
<name>A0ABS6GMF6_9BACI</name>
<comment type="similarity">
    <text evidence="1">Belongs to the GSP E family.</text>
</comment>
<reference evidence="5 6" key="1">
    <citation type="journal article" date="2011" name="Int. J. Syst. Evol. Microbiol.">
        <title>Allobacillus halotolerans gen. nov., sp. nov. isolated from shrimp paste.</title>
        <authorList>
            <person name="Sheu S.Y."/>
            <person name="Arun A.B."/>
            <person name="Jiang S.R."/>
            <person name="Young C.C."/>
            <person name="Chen W.M."/>
        </authorList>
    </citation>
    <scope>NUCLEOTIDE SEQUENCE [LARGE SCALE GENOMIC DNA]</scope>
    <source>
        <strain evidence="5 6">LMG 24826</strain>
    </source>
</reference>
<dbReference type="PANTHER" id="PTHR30258:SF2">
    <property type="entry name" value="COMG OPERON PROTEIN 1"/>
    <property type="match status" value="1"/>
</dbReference>
<dbReference type="CDD" id="cd01129">
    <property type="entry name" value="PulE-GspE-like"/>
    <property type="match status" value="1"/>
</dbReference>
<dbReference type="Gene3D" id="3.30.450.90">
    <property type="match status" value="1"/>
</dbReference>
<dbReference type="EMBL" id="JAHLZF010000001">
    <property type="protein sequence ID" value="MBU6079643.1"/>
    <property type="molecule type" value="Genomic_DNA"/>
</dbReference>
<evidence type="ECO:0000313" key="5">
    <source>
        <dbReference type="EMBL" id="MBU6079643.1"/>
    </source>
</evidence>
<proteinExistence type="inferred from homology"/>
<protein>
    <submittedName>
        <fullName evidence="5">Flp pilus assembly complex ATPase component TadA</fullName>
    </submittedName>
</protein>
<sequence>MKQPEVISNALLTDATIYLATDIHFSPGSNECHIYFRINGYRWFYKKIPRNQYQSLLSYYKFRSGMDIAENRLPQDGTLSLQVEENTYFLRLSTLPLKDTESLAIRVLPEQYEPNIEELFVFPSQAKQLMKWLKVSSGIILFTGPTGSGKSSTMYALLKQATKEYGFQSITLEDPIEQSVDKILQVQVNEKSGFDYDVGLKAALRHDPDIIMVGEIRDEKTAKFAIRAALTGHLVLSTLHARDTFGTLSRLKQMGIPPSDLRESIIGIVAQQLVELSPTHKGNGLTSRSAIAELLSGQALERAIEGISPINHEDFLSLDRIRRRAHAEGIVQYSSNKKAKSQHTSDIFKSDG</sequence>
<organism evidence="5 6">
    <name type="scientific">Allobacillus halotolerans</name>
    <dbReference type="NCBI Taxonomy" id="570278"/>
    <lineage>
        <taxon>Bacteria</taxon>
        <taxon>Bacillati</taxon>
        <taxon>Bacillota</taxon>
        <taxon>Bacilli</taxon>
        <taxon>Bacillales</taxon>
        <taxon>Bacillaceae</taxon>
        <taxon>Allobacillus</taxon>
    </lineage>
</organism>
<dbReference type="SMART" id="SM00382">
    <property type="entry name" value="AAA"/>
    <property type="match status" value="1"/>
</dbReference>
<dbReference type="Proteomes" id="UP000812672">
    <property type="component" value="Unassembled WGS sequence"/>
</dbReference>
<evidence type="ECO:0000256" key="3">
    <source>
        <dbReference type="ARBA" id="ARBA00022840"/>
    </source>
</evidence>